<dbReference type="RefSeq" id="WP_212690659.1">
    <property type="nucleotide sequence ID" value="NZ_CP058561.1"/>
</dbReference>
<gene>
    <name evidence="2" type="ORF">HYG85_16935</name>
</gene>
<keyword evidence="1" id="KW-1133">Transmembrane helix</keyword>
<accession>A0A8J8MCQ4</accession>
<keyword evidence="3" id="KW-1185">Reference proteome</keyword>
<keyword evidence="1" id="KW-0812">Transmembrane</keyword>
<keyword evidence="1" id="KW-0472">Membrane</keyword>
<sequence length="207" mass="23750">MPTKSTKKQAKKAKNKFSIKYLLAAVIPILVIAGIIIHLNYDYIKMKNDLDNVNKAVKIGELRTKEYYYQELLRIEDVRNYIFGFNSKEKLAIVFEGIIKAGYKTDNIEMKIKKNKSDVIVKLDDPQILSNTIVSENAVLDEKGLFADISNDMIQEEYKEVKEDTEKRVREGLLKDAKINGEKILTKIVKGANPNIQKVEFVYSEVD</sequence>
<evidence type="ECO:0000256" key="1">
    <source>
        <dbReference type="SAM" id="Phobius"/>
    </source>
</evidence>
<evidence type="ECO:0000313" key="3">
    <source>
        <dbReference type="Proteomes" id="UP000677305"/>
    </source>
</evidence>
<proteinExistence type="predicted"/>
<dbReference type="Pfam" id="PF14014">
    <property type="entry name" value="DUF4230"/>
    <property type="match status" value="1"/>
</dbReference>
<dbReference type="EMBL" id="CP058561">
    <property type="protein sequence ID" value="QUH30501.1"/>
    <property type="molecule type" value="Genomic_DNA"/>
</dbReference>
<dbReference type="Proteomes" id="UP000677305">
    <property type="component" value="Chromosome"/>
</dbReference>
<name>A0A8J8MCQ4_9FIRM</name>
<reference evidence="2 3" key="1">
    <citation type="submission" date="2020-07" db="EMBL/GenBank/DDBJ databases">
        <title>Vallitalea guaymasensis genome.</title>
        <authorList>
            <person name="Postec A."/>
        </authorList>
    </citation>
    <scope>NUCLEOTIDE SEQUENCE [LARGE SCALE GENOMIC DNA]</scope>
    <source>
        <strain evidence="2 3">Ra1766G1</strain>
    </source>
</reference>
<feature type="transmembrane region" description="Helical" evidence="1">
    <location>
        <begin position="21"/>
        <end position="41"/>
    </location>
</feature>
<protein>
    <submittedName>
        <fullName evidence="2">DUF4230 domain-containing protein</fullName>
    </submittedName>
</protein>
<dbReference type="AlphaFoldDB" id="A0A8J8MCQ4"/>
<dbReference type="KEGG" id="vgu:HYG85_16935"/>
<dbReference type="InterPro" id="IPR025324">
    <property type="entry name" value="DUF4230"/>
</dbReference>
<evidence type="ECO:0000313" key="2">
    <source>
        <dbReference type="EMBL" id="QUH30501.1"/>
    </source>
</evidence>
<organism evidence="2 3">
    <name type="scientific">Vallitalea guaymasensis</name>
    <dbReference type="NCBI Taxonomy" id="1185412"/>
    <lineage>
        <taxon>Bacteria</taxon>
        <taxon>Bacillati</taxon>
        <taxon>Bacillota</taxon>
        <taxon>Clostridia</taxon>
        <taxon>Lachnospirales</taxon>
        <taxon>Vallitaleaceae</taxon>
        <taxon>Vallitalea</taxon>
    </lineage>
</organism>